<keyword evidence="2" id="KW-1185">Reference proteome</keyword>
<sequence length="330" mass="37480">MDGGEERLQARPLFAFRQALQGIPHSPLSCSLRVARVEMWSIHTEPRPPRSAQTSLGPCIACTIQSHFRPGVAFWGGIVLLLFSTERRGCCCCFHALFHLRLVTPPFRVLFFHLVESRLRELPDSTRSFFPFFKLRDTIPRFPFLTRLHYFLFQSLSKKRQPGHSFFGHFHYIYTYLSLGTLSTCLGLERNSELPRFVSPPSEIATNRCSSHLAVPPRGRPGTSNQNRRLESPSGKQQVVLYLITLLLGYTTPGFRTLIGIETDGDIAWNQRRHRHRRRATCELVPSGSVADRLATRGCACISCYGGLFRALTVRLSFRAWVVPLHIASP</sequence>
<evidence type="ECO:0000313" key="2">
    <source>
        <dbReference type="Proteomes" id="UP000724584"/>
    </source>
</evidence>
<name>A0ACB7PLY4_9PEZI</name>
<proteinExistence type="predicted"/>
<gene>
    <name evidence="1" type="ORF">F5144DRAFT_22751</name>
</gene>
<dbReference type="EMBL" id="JAGIZQ010000001">
    <property type="protein sequence ID" value="KAH6649797.1"/>
    <property type="molecule type" value="Genomic_DNA"/>
</dbReference>
<reference evidence="1 2" key="1">
    <citation type="journal article" date="2021" name="Nat. Commun.">
        <title>Genetic determinants of endophytism in the Arabidopsis root mycobiome.</title>
        <authorList>
            <person name="Mesny F."/>
            <person name="Miyauchi S."/>
            <person name="Thiergart T."/>
            <person name="Pickel B."/>
            <person name="Atanasova L."/>
            <person name="Karlsson M."/>
            <person name="Huettel B."/>
            <person name="Barry K.W."/>
            <person name="Haridas S."/>
            <person name="Chen C."/>
            <person name="Bauer D."/>
            <person name="Andreopoulos W."/>
            <person name="Pangilinan J."/>
            <person name="LaButti K."/>
            <person name="Riley R."/>
            <person name="Lipzen A."/>
            <person name="Clum A."/>
            <person name="Drula E."/>
            <person name="Henrissat B."/>
            <person name="Kohler A."/>
            <person name="Grigoriev I.V."/>
            <person name="Martin F.M."/>
            <person name="Hacquard S."/>
        </authorList>
    </citation>
    <scope>NUCLEOTIDE SEQUENCE [LARGE SCALE GENOMIC DNA]</scope>
    <source>
        <strain evidence="1 2">MPI-SDFR-AT-0079</strain>
    </source>
</reference>
<dbReference type="Proteomes" id="UP000724584">
    <property type="component" value="Unassembled WGS sequence"/>
</dbReference>
<organism evidence="1 2">
    <name type="scientific">Chaetomium tenue</name>
    <dbReference type="NCBI Taxonomy" id="1854479"/>
    <lineage>
        <taxon>Eukaryota</taxon>
        <taxon>Fungi</taxon>
        <taxon>Dikarya</taxon>
        <taxon>Ascomycota</taxon>
        <taxon>Pezizomycotina</taxon>
        <taxon>Sordariomycetes</taxon>
        <taxon>Sordariomycetidae</taxon>
        <taxon>Sordariales</taxon>
        <taxon>Chaetomiaceae</taxon>
        <taxon>Chaetomium</taxon>
    </lineage>
</organism>
<evidence type="ECO:0000313" key="1">
    <source>
        <dbReference type="EMBL" id="KAH6649797.1"/>
    </source>
</evidence>
<protein>
    <submittedName>
        <fullName evidence="1">Uncharacterized protein</fullName>
    </submittedName>
</protein>
<comment type="caution">
    <text evidence="1">The sequence shown here is derived from an EMBL/GenBank/DDBJ whole genome shotgun (WGS) entry which is preliminary data.</text>
</comment>
<accession>A0ACB7PLY4</accession>